<reference evidence="1 2" key="1">
    <citation type="journal article" date="2020" name="Cell">
        <title>Large-Scale Comparative Analyses of Tick Genomes Elucidate Their Genetic Diversity and Vector Capacities.</title>
        <authorList>
            <consortium name="Tick Genome and Microbiome Consortium (TIGMIC)"/>
            <person name="Jia N."/>
            <person name="Wang J."/>
            <person name="Shi W."/>
            <person name="Du L."/>
            <person name="Sun Y."/>
            <person name="Zhan W."/>
            <person name="Jiang J.F."/>
            <person name="Wang Q."/>
            <person name="Zhang B."/>
            <person name="Ji P."/>
            <person name="Bell-Sakyi L."/>
            <person name="Cui X.M."/>
            <person name="Yuan T.T."/>
            <person name="Jiang B.G."/>
            <person name="Yang W.F."/>
            <person name="Lam T.T."/>
            <person name="Chang Q.C."/>
            <person name="Ding S.J."/>
            <person name="Wang X.J."/>
            <person name="Zhu J.G."/>
            <person name="Ruan X.D."/>
            <person name="Zhao L."/>
            <person name="Wei J.T."/>
            <person name="Ye R.Z."/>
            <person name="Que T.C."/>
            <person name="Du C.H."/>
            <person name="Zhou Y.H."/>
            <person name="Cheng J.X."/>
            <person name="Dai P.F."/>
            <person name="Guo W.B."/>
            <person name="Han X.H."/>
            <person name="Huang E.J."/>
            <person name="Li L.F."/>
            <person name="Wei W."/>
            <person name="Gao Y.C."/>
            <person name="Liu J.Z."/>
            <person name="Shao H.Z."/>
            <person name="Wang X."/>
            <person name="Wang C.C."/>
            <person name="Yang T.C."/>
            <person name="Huo Q.B."/>
            <person name="Li W."/>
            <person name="Chen H.Y."/>
            <person name="Chen S.E."/>
            <person name="Zhou L.G."/>
            <person name="Ni X.B."/>
            <person name="Tian J.H."/>
            <person name="Sheng Y."/>
            <person name="Liu T."/>
            <person name="Pan Y.S."/>
            <person name="Xia L.Y."/>
            <person name="Li J."/>
            <person name="Zhao F."/>
            <person name="Cao W.C."/>
        </authorList>
    </citation>
    <scope>NUCLEOTIDE SEQUENCE [LARGE SCALE GENOMIC DNA]</scope>
    <source>
        <strain evidence="1">Iper-2018</strain>
    </source>
</reference>
<name>A0AC60Q2G5_IXOPE</name>
<evidence type="ECO:0000313" key="1">
    <source>
        <dbReference type="EMBL" id="KAG0427802.1"/>
    </source>
</evidence>
<protein>
    <submittedName>
        <fullName evidence="1">Uncharacterized protein</fullName>
    </submittedName>
</protein>
<sequence length="293" mass="33419">MSSNVTERALQILRYLPRVSISNLRDTPGSTYVTAGMMTRGQRFQALHPHKGSKQRMGYARLGFEGGQSPFYLKIPMENYNEKHHLRRQYPPLSLKQLQLLIDLGRVDPKQPIDLATLCNTKIYDITPMERHFGVQLTAEGIDNFKAKVNIEVQHAKEPVIAAIERNGGVITTAYFDINSVTALRNPEAFFKTGKPIPKRRLPPEDAIRYYSDPAMRGYLADPAEVAKERFLLAQKYGYELPDVASDPDAEMLTARKDPLQVFYGLQPGWVVNLRDKCILRPTDPEYQKYYNS</sequence>
<dbReference type="EMBL" id="JABSTQ010009590">
    <property type="protein sequence ID" value="KAG0427802.1"/>
    <property type="molecule type" value="Genomic_DNA"/>
</dbReference>
<organism evidence="1 2">
    <name type="scientific">Ixodes persulcatus</name>
    <name type="common">Taiga tick</name>
    <dbReference type="NCBI Taxonomy" id="34615"/>
    <lineage>
        <taxon>Eukaryota</taxon>
        <taxon>Metazoa</taxon>
        <taxon>Ecdysozoa</taxon>
        <taxon>Arthropoda</taxon>
        <taxon>Chelicerata</taxon>
        <taxon>Arachnida</taxon>
        <taxon>Acari</taxon>
        <taxon>Parasitiformes</taxon>
        <taxon>Ixodida</taxon>
        <taxon>Ixodoidea</taxon>
        <taxon>Ixodidae</taxon>
        <taxon>Ixodinae</taxon>
        <taxon>Ixodes</taxon>
    </lineage>
</organism>
<proteinExistence type="predicted"/>
<comment type="caution">
    <text evidence="1">The sequence shown here is derived from an EMBL/GenBank/DDBJ whole genome shotgun (WGS) entry which is preliminary data.</text>
</comment>
<dbReference type="Proteomes" id="UP000805193">
    <property type="component" value="Unassembled WGS sequence"/>
</dbReference>
<gene>
    <name evidence="1" type="ORF">HPB47_025183</name>
</gene>
<accession>A0AC60Q2G5</accession>
<evidence type="ECO:0000313" key="2">
    <source>
        <dbReference type="Proteomes" id="UP000805193"/>
    </source>
</evidence>
<keyword evidence="2" id="KW-1185">Reference proteome</keyword>